<gene>
    <name evidence="2" type="ORF">DME_LOCUS10377</name>
</gene>
<dbReference type="Pfam" id="PF01683">
    <property type="entry name" value="EB"/>
    <property type="match status" value="5"/>
</dbReference>
<dbReference type="Proteomes" id="UP000038040">
    <property type="component" value="Unplaced"/>
</dbReference>
<keyword evidence="4" id="KW-1185">Reference proteome</keyword>
<protein>
    <submittedName>
        <fullName evidence="5">EB domain-containing protein</fullName>
    </submittedName>
</protein>
<evidence type="ECO:0000313" key="5">
    <source>
        <dbReference type="WBParaSite" id="DME_0000843301-mRNA-1"/>
    </source>
</evidence>
<evidence type="ECO:0000313" key="3">
    <source>
        <dbReference type="Proteomes" id="UP000038040"/>
    </source>
</evidence>
<dbReference type="Proteomes" id="UP000274756">
    <property type="component" value="Unassembled WGS sequence"/>
</dbReference>
<name>A0A0N4UKZ0_DRAME</name>
<dbReference type="WBParaSite" id="DME_0000843301-mRNA-1">
    <property type="protein sequence ID" value="DME_0000843301-mRNA-1"/>
    <property type="gene ID" value="DME_0000843301"/>
</dbReference>
<evidence type="ECO:0000259" key="1">
    <source>
        <dbReference type="Pfam" id="PF01683"/>
    </source>
</evidence>
<accession>A0A0N4UKZ0</accession>
<feature type="domain" description="EB" evidence="1">
    <location>
        <begin position="295"/>
        <end position="342"/>
    </location>
</feature>
<reference evidence="2 4" key="2">
    <citation type="submission" date="2018-11" db="EMBL/GenBank/DDBJ databases">
        <authorList>
            <consortium name="Pathogen Informatics"/>
        </authorList>
    </citation>
    <scope>NUCLEOTIDE SEQUENCE [LARGE SCALE GENOMIC DNA]</scope>
</reference>
<dbReference type="InterPro" id="IPR052740">
    <property type="entry name" value="CE4"/>
</dbReference>
<sequence>MKAFSTCPVSEVYVQEAGTCMPVQEPGETCKYSEQCSAAQAGAYCLRQRCECVNGMIVSPRGCVFASQNCIHPNFIWIPEIGECKRVMNPGSSGCSHSLQCSAAFEGSICFQQICTCPPGLSPLDGTCGLRCETGEVFSAAIGKCLPIARPGEQCLYSSQCQMFHEEMICDRKRCRCRNQQLYTESGCTDICPDGYMLNAHGICRKDCAQNEVKFERNCYDKANPGEECMIAEQCQKESFCENGICSCVSPMILKSGSCVLNLAKPMESCANGEFCSGSSQCVNDQCICPIDTTLLDDECVAPKTVPPNSPCNQSVRCGGGSTCVDNVCQCPFMQDPINGACETEEILGYCYDEKDCEEGSYCNTEKHLCLCPCKHFIIAFFALLD</sequence>
<dbReference type="EMBL" id="UYYG01001214">
    <property type="protein sequence ID" value="VDN60404.1"/>
    <property type="molecule type" value="Genomic_DNA"/>
</dbReference>
<feature type="domain" description="EB" evidence="1">
    <location>
        <begin position="208"/>
        <end position="259"/>
    </location>
</feature>
<reference evidence="5" key="1">
    <citation type="submission" date="2016-04" db="UniProtKB">
        <authorList>
            <consortium name="WormBaseParasite"/>
        </authorList>
    </citation>
    <scope>IDENTIFICATION</scope>
</reference>
<evidence type="ECO:0000313" key="4">
    <source>
        <dbReference type="Proteomes" id="UP000274756"/>
    </source>
</evidence>
<organism evidence="3 5">
    <name type="scientific">Dracunculus medinensis</name>
    <name type="common">Guinea worm</name>
    <dbReference type="NCBI Taxonomy" id="318479"/>
    <lineage>
        <taxon>Eukaryota</taxon>
        <taxon>Metazoa</taxon>
        <taxon>Ecdysozoa</taxon>
        <taxon>Nematoda</taxon>
        <taxon>Chromadorea</taxon>
        <taxon>Rhabditida</taxon>
        <taxon>Spirurina</taxon>
        <taxon>Dracunculoidea</taxon>
        <taxon>Dracunculidae</taxon>
        <taxon>Dracunculus</taxon>
    </lineage>
</organism>
<dbReference type="PANTHER" id="PTHR45985:SF3">
    <property type="entry name" value="CHITIN DEACETYLASE-LIKE 4"/>
    <property type="match status" value="1"/>
</dbReference>
<feature type="domain" description="EB" evidence="1">
    <location>
        <begin position="132"/>
        <end position="183"/>
    </location>
</feature>
<dbReference type="InterPro" id="IPR006149">
    <property type="entry name" value="EB_dom"/>
</dbReference>
<proteinExistence type="predicted"/>
<feature type="domain" description="EB" evidence="1">
    <location>
        <begin position="82"/>
        <end position="128"/>
    </location>
</feature>
<feature type="domain" description="EB" evidence="1">
    <location>
        <begin position="7"/>
        <end position="61"/>
    </location>
</feature>
<dbReference type="OrthoDB" id="504708at2759"/>
<dbReference type="PANTHER" id="PTHR45985">
    <property type="match status" value="1"/>
</dbReference>
<evidence type="ECO:0000313" key="2">
    <source>
        <dbReference type="EMBL" id="VDN60404.1"/>
    </source>
</evidence>
<dbReference type="AlphaFoldDB" id="A0A0N4UKZ0"/>
<dbReference type="STRING" id="318479.A0A0N4UKZ0"/>